<feature type="compositionally biased region" description="Basic and acidic residues" evidence="1">
    <location>
        <begin position="254"/>
        <end position="268"/>
    </location>
</feature>
<reference evidence="2" key="1">
    <citation type="submission" date="2018-05" db="EMBL/GenBank/DDBJ databases">
        <authorList>
            <person name="Lanie J.A."/>
            <person name="Ng W.-L."/>
            <person name="Kazmierczak K.M."/>
            <person name="Andrzejewski T.M."/>
            <person name="Davidsen T.M."/>
            <person name="Wayne K.J."/>
            <person name="Tettelin H."/>
            <person name="Glass J.I."/>
            <person name="Rusch D."/>
            <person name="Podicherti R."/>
            <person name="Tsui H.-C.T."/>
            <person name="Winkler M.E."/>
        </authorList>
    </citation>
    <scope>NUCLEOTIDE SEQUENCE</scope>
</reference>
<feature type="region of interest" description="Disordered" evidence="1">
    <location>
        <begin position="251"/>
        <end position="277"/>
    </location>
</feature>
<protein>
    <submittedName>
        <fullName evidence="2">Uncharacterized protein</fullName>
    </submittedName>
</protein>
<feature type="compositionally biased region" description="Low complexity" evidence="1">
    <location>
        <begin position="178"/>
        <end position="188"/>
    </location>
</feature>
<name>A0A381U833_9ZZZZ</name>
<dbReference type="AlphaFoldDB" id="A0A381U833"/>
<feature type="non-terminal residue" evidence="2">
    <location>
        <position position="349"/>
    </location>
</feature>
<sequence>GHHRVARLRALQESVEHRARHRRLLGWSGRCSGLGHAPCRQRQRRWRLHPHPGRHVRARRPQALPGPRVDGARERGMGPLRPARGVPHHAGLRRDPRRHRHPVPRRRRRRTRPRPPVGRPDGPRSRQPPHRLHGPQPPHRSPPRLRRCDPTHRRDARGPRAPRRRRPSAGARADRRAGLGLRRQLGSRGRAEPRTPRWPTGPRGHRGGRRTRHLVPGRTRPGHLRGRLCAGAGGHEYLPALHGRMVGVGIRPTGHPDDRPATAADRRTHPDRRRSGPRLEAVDALRHLHVTVQHHRPAGHLAAAGKLRRPSGRRAVGGRLRPRGPAHRRRITTRGRGPLVRPPRPDPRL</sequence>
<feature type="region of interest" description="Disordered" evidence="1">
    <location>
        <begin position="309"/>
        <end position="349"/>
    </location>
</feature>
<evidence type="ECO:0000256" key="1">
    <source>
        <dbReference type="SAM" id="MobiDB-lite"/>
    </source>
</evidence>
<feature type="region of interest" description="Disordered" evidence="1">
    <location>
        <begin position="35"/>
        <end position="224"/>
    </location>
</feature>
<accession>A0A381U833</accession>
<feature type="compositionally biased region" description="Basic residues" evidence="1">
    <location>
        <begin position="86"/>
        <end position="113"/>
    </location>
</feature>
<gene>
    <name evidence="2" type="ORF">METZ01_LOCUS77249</name>
</gene>
<feature type="compositionally biased region" description="Basic residues" evidence="1">
    <location>
        <begin position="203"/>
        <end position="224"/>
    </location>
</feature>
<evidence type="ECO:0000313" key="2">
    <source>
        <dbReference type="EMBL" id="SVA24395.1"/>
    </source>
</evidence>
<organism evidence="2">
    <name type="scientific">marine metagenome</name>
    <dbReference type="NCBI Taxonomy" id="408172"/>
    <lineage>
        <taxon>unclassified sequences</taxon>
        <taxon>metagenomes</taxon>
        <taxon>ecological metagenomes</taxon>
    </lineage>
</organism>
<feature type="non-terminal residue" evidence="2">
    <location>
        <position position="1"/>
    </location>
</feature>
<dbReference type="EMBL" id="UINC01005923">
    <property type="protein sequence ID" value="SVA24395.1"/>
    <property type="molecule type" value="Genomic_DNA"/>
</dbReference>
<feature type="compositionally biased region" description="Basic and acidic residues" evidence="1">
    <location>
        <begin position="146"/>
        <end position="158"/>
    </location>
</feature>
<proteinExistence type="predicted"/>
<feature type="compositionally biased region" description="Basic residues" evidence="1">
    <location>
        <begin position="39"/>
        <end position="60"/>
    </location>
</feature>
<feature type="compositionally biased region" description="Basic residues" evidence="1">
    <location>
        <begin position="320"/>
        <end position="333"/>
    </location>
</feature>